<evidence type="ECO:0000313" key="6">
    <source>
        <dbReference type="EMBL" id="MFC5730462.1"/>
    </source>
</evidence>
<feature type="DNA-binding region" description="H-T-H motif" evidence="4">
    <location>
        <begin position="39"/>
        <end position="58"/>
    </location>
</feature>
<dbReference type="PANTHER" id="PTHR30055:SF226">
    <property type="entry name" value="HTH-TYPE TRANSCRIPTIONAL REGULATOR PKSA"/>
    <property type="match status" value="1"/>
</dbReference>
<dbReference type="Pfam" id="PF21943">
    <property type="entry name" value="TetR_C_46"/>
    <property type="match status" value="1"/>
</dbReference>
<reference evidence="7" key="1">
    <citation type="journal article" date="2019" name="Int. J. Syst. Evol. Microbiol.">
        <title>The Global Catalogue of Microorganisms (GCM) 10K type strain sequencing project: providing services to taxonomists for standard genome sequencing and annotation.</title>
        <authorList>
            <consortium name="The Broad Institute Genomics Platform"/>
            <consortium name="The Broad Institute Genome Sequencing Center for Infectious Disease"/>
            <person name="Wu L."/>
            <person name="Ma J."/>
        </authorList>
    </citation>
    <scope>NUCLEOTIDE SEQUENCE [LARGE SCALE GENOMIC DNA]</scope>
    <source>
        <strain evidence="7">YIM 94188</strain>
    </source>
</reference>
<keyword evidence="2 4" id="KW-0238">DNA-binding</keyword>
<evidence type="ECO:0000256" key="3">
    <source>
        <dbReference type="ARBA" id="ARBA00023163"/>
    </source>
</evidence>
<name>A0ABW0ZKB6_9ACTN</name>
<dbReference type="InterPro" id="IPR009057">
    <property type="entry name" value="Homeodomain-like_sf"/>
</dbReference>
<dbReference type="SUPFAM" id="SSF46689">
    <property type="entry name" value="Homeodomain-like"/>
    <property type="match status" value="1"/>
</dbReference>
<accession>A0ABW0ZKB6</accession>
<evidence type="ECO:0000256" key="2">
    <source>
        <dbReference type="ARBA" id="ARBA00023125"/>
    </source>
</evidence>
<evidence type="ECO:0000256" key="1">
    <source>
        <dbReference type="ARBA" id="ARBA00023015"/>
    </source>
</evidence>
<dbReference type="EMBL" id="JBHSNS010000008">
    <property type="protein sequence ID" value="MFC5730462.1"/>
    <property type="molecule type" value="Genomic_DNA"/>
</dbReference>
<keyword evidence="3" id="KW-0804">Transcription</keyword>
<comment type="caution">
    <text evidence="6">The sequence shown here is derived from an EMBL/GenBank/DDBJ whole genome shotgun (WGS) entry which is preliminary data.</text>
</comment>
<dbReference type="Proteomes" id="UP001596072">
    <property type="component" value="Unassembled WGS sequence"/>
</dbReference>
<sequence length="203" mass="22416">MTAEASEPRWRRLGPDERRSDILAAAIKAFGEQPYDAVQMADLARRAGVARTLVHHYFGTKRDLYLEVVRAMMFVPPLGERVRAEGDRHDRIEAIVGWLMDVVEKHGRGWLAMAGSGAGDPEVQALLDEADDLAAERVLDFLGHVATPAQREAAHAAIRAFGGMAKAMSRELIERRSLSGRQARQLLSVALEAILDDLEPPSR</sequence>
<keyword evidence="7" id="KW-1185">Reference proteome</keyword>
<dbReference type="InterPro" id="IPR050109">
    <property type="entry name" value="HTH-type_TetR-like_transc_reg"/>
</dbReference>
<evidence type="ECO:0000256" key="4">
    <source>
        <dbReference type="PROSITE-ProRule" id="PRU00335"/>
    </source>
</evidence>
<keyword evidence="1" id="KW-0805">Transcription regulation</keyword>
<dbReference type="Gene3D" id="1.10.357.10">
    <property type="entry name" value="Tetracycline Repressor, domain 2"/>
    <property type="match status" value="1"/>
</dbReference>
<dbReference type="Pfam" id="PF00440">
    <property type="entry name" value="TetR_N"/>
    <property type="match status" value="1"/>
</dbReference>
<feature type="domain" description="HTH tetR-type" evidence="5">
    <location>
        <begin position="16"/>
        <end position="76"/>
    </location>
</feature>
<dbReference type="RefSeq" id="WP_206056051.1">
    <property type="nucleotide sequence ID" value="NZ_JBHSNS010000008.1"/>
</dbReference>
<proteinExistence type="predicted"/>
<organism evidence="6 7">
    <name type="scientific">Nocardioides vastitatis</name>
    <dbReference type="NCBI Taxonomy" id="2568655"/>
    <lineage>
        <taxon>Bacteria</taxon>
        <taxon>Bacillati</taxon>
        <taxon>Actinomycetota</taxon>
        <taxon>Actinomycetes</taxon>
        <taxon>Propionibacteriales</taxon>
        <taxon>Nocardioidaceae</taxon>
        <taxon>Nocardioides</taxon>
    </lineage>
</organism>
<dbReference type="InterPro" id="IPR054129">
    <property type="entry name" value="DesT_TetR_C"/>
</dbReference>
<dbReference type="InterPro" id="IPR001647">
    <property type="entry name" value="HTH_TetR"/>
</dbReference>
<evidence type="ECO:0000313" key="7">
    <source>
        <dbReference type="Proteomes" id="UP001596072"/>
    </source>
</evidence>
<evidence type="ECO:0000259" key="5">
    <source>
        <dbReference type="PROSITE" id="PS50977"/>
    </source>
</evidence>
<gene>
    <name evidence="6" type="ORF">ACFPQB_16185</name>
</gene>
<dbReference type="PRINTS" id="PR00455">
    <property type="entry name" value="HTHTETR"/>
</dbReference>
<dbReference type="PANTHER" id="PTHR30055">
    <property type="entry name" value="HTH-TYPE TRANSCRIPTIONAL REGULATOR RUTR"/>
    <property type="match status" value="1"/>
</dbReference>
<protein>
    <submittedName>
        <fullName evidence="6">TetR/AcrR family transcriptional regulator</fullName>
    </submittedName>
</protein>
<dbReference type="PROSITE" id="PS50977">
    <property type="entry name" value="HTH_TETR_2"/>
    <property type="match status" value="1"/>
</dbReference>